<evidence type="ECO:0000256" key="6">
    <source>
        <dbReference type="ARBA" id="ARBA00023004"/>
    </source>
</evidence>
<evidence type="ECO:0000259" key="15">
    <source>
        <dbReference type="SMART" id="SM00965"/>
    </source>
</evidence>
<evidence type="ECO:0000256" key="4">
    <source>
        <dbReference type="ARBA" id="ARBA00022496"/>
    </source>
</evidence>
<dbReference type="Pfam" id="PF00593">
    <property type="entry name" value="TonB_dep_Rec_b-barrel"/>
    <property type="match status" value="1"/>
</dbReference>
<dbReference type="Proteomes" id="UP001165565">
    <property type="component" value="Unassembled WGS sequence"/>
</dbReference>
<keyword evidence="16" id="KW-0675">Receptor</keyword>
<evidence type="ECO:0000256" key="10">
    <source>
        <dbReference type="ARBA" id="ARBA00023237"/>
    </source>
</evidence>
<keyword evidence="7" id="KW-0406">Ion transport</keyword>
<keyword evidence="10 11" id="KW-0998">Cell outer membrane</keyword>
<dbReference type="InterPro" id="IPR011662">
    <property type="entry name" value="Secretin/TonB_short_N"/>
</dbReference>
<sequence length="1070" mass="116805">MQKSLRVCLLLATATVAITAHPGTAFAEEQSVHFNIPAQDLASALQAFAEISRRQIVFDRATLKGKRNAALIGTYRPSDALSRLLGNSGLAVVTGQSGVLIIRPARATSQAAPAPDAGARPINAPEGGEARPAQDFSNDIIVTAQKREESIQTVPVAVSAFTNKSLDEYKIEGGSELMRAVPNVTFSKTNFASYNFSIRGIGTKALSVTSDPAVAISFNNTPLIRNRLFEQEYFDVERVEVLRGPQGTLYGRNATAGVVNMIPVFAKTDKFAGNVKLESGNYGSMRASGMLNAPLSDTLAVRVAGAWTSRNGYDFNTVTNRSVNGRDLWSTRVTATWEPSSRFRVTAAWEHFSEDDDRSRTGKQLCHTDPGPSTIGGTDISNLLLTRGQLSQGCKAGSLYDAGAYGAPNGFSLPYVNAVASLVNLGFNPVDFSTVPLINPARDPYGNIVQSRNLREIATQYDPTFRAKNDVVQLNAEFEINPSLKFYSQTAFSRDYYNSTQDYNRFSTGAIFNDSNGVVDIFGEPVTNGITPGGVLTDPQLGPSTGALAVDQVRSRSHQWYQEFRLQSSFSGPVNFSVGANYLYFKVDEDYFVFNNLFSAIAKGPLNTGFADCSTAPVPDNCVYVDPNPLSRINGDGHNYFRSRNLATTRSLAAFGELYLKLSDTLKITAGLRYTDDKKTATPINSQLLLAPGVLGGGFINRGYRVSPDIVQKWGRVTGRFVIDWTPRLSFTDDTLIYASYARGYKGGGANPPGIDANPQYLQFFPQASTFRPESVNAFEIGMKNTFAGGKLTLNADAFLYDYTDYQVSQIVDRMALNENFNAKAWGAELELAWRPTSRLRLNGNLGYLGTRIANGMKSIDVMNRTQGNADWEVVKPWIQLASSCIAPKAVVSTIVNSPFYSDANALAYLSPLCGGSYVGSYSNGILPLLFGVNYDPATDAPNQGRGFYADLGGKELPNSPHWTVNLGAQYTVPINGWALTFRGDYYRQGKSWARVYNTAIDRLKAWDNANLTITLDRPADGVTFQFYIKNLFNNTPITDAFVNSDDSGLTTNVFTLDPRIFGFSAMKRF</sequence>
<evidence type="ECO:0000256" key="1">
    <source>
        <dbReference type="ARBA" id="ARBA00004571"/>
    </source>
</evidence>
<evidence type="ECO:0000256" key="2">
    <source>
        <dbReference type="ARBA" id="ARBA00022448"/>
    </source>
</evidence>
<evidence type="ECO:0000256" key="11">
    <source>
        <dbReference type="PROSITE-ProRule" id="PRU01360"/>
    </source>
</evidence>
<dbReference type="GO" id="GO:0009279">
    <property type="term" value="C:cell outer membrane"/>
    <property type="evidence" value="ECO:0007669"/>
    <property type="project" value="UniProtKB-SubCell"/>
</dbReference>
<name>A0AA41Z5G9_9SPHN</name>
<keyword evidence="17" id="KW-1185">Reference proteome</keyword>
<dbReference type="PROSITE" id="PS52016">
    <property type="entry name" value="TONB_DEPENDENT_REC_3"/>
    <property type="match status" value="1"/>
</dbReference>
<reference evidence="16" key="1">
    <citation type="submission" date="2022-06" db="EMBL/GenBank/DDBJ databases">
        <title>Sphingomonas sp. nov. isolated from rhizosphere soil of tomato.</title>
        <authorList>
            <person name="Dong H."/>
            <person name="Gao R."/>
        </authorList>
    </citation>
    <scope>NUCLEOTIDE SEQUENCE</scope>
    <source>
        <strain evidence="16">MMSM24</strain>
    </source>
</reference>
<keyword evidence="8 12" id="KW-0798">TonB box</keyword>
<evidence type="ECO:0000256" key="7">
    <source>
        <dbReference type="ARBA" id="ARBA00023065"/>
    </source>
</evidence>
<feature type="domain" description="Secretin/TonB short N-terminal" evidence="15">
    <location>
        <begin position="54"/>
        <end position="105"/>
    </location>
</feature>
<proteinExistence type="inferred from homology"/>
<evidence type="ECO:0000256" key="3">
    <source>
        <dbReference type="ARBA" id="ARBA00022452"/>
    </source>
</evidence>
<evidence type="ECO:0000256" key="14">
    <source>
        <dbReference type="SAM" id="SignalP"/>
    </source>
</evidence>
<dbReference type="GO" id="GO:0006826">
    <property type="term" value="P:iron ion transport"/>
    <property type="evidence" value="ECO:0007669"/>
    <property type="project" value="UniProtKB-KW"/>
</dbReference>
<dbReference type="Gene3D" id="3.55.50.30">
    <property type="match status" value="1"/>
</dbReference>
<accession>A0AA41Z5G9</accession>
<evidence type="ECO:0000256" key="8">
    <source>
        <dbReference type="ARBA" id="ARBA00023077"/>
    </source>
</evidence>
<dbReference type="PANTHER" id="PTHR32552:SF81">
    <property type="entry name" value="TONB-DEPENDENT OUTER MEMBRANE RECEPTOR"/>
    <property type="match status" value="1"/>
</dbReference>
<evidence type="ECO:0000313" key="16">
    <source>
        <dbReference type="EMBL" id="MCW6533232.1"/>
    </source>
</evidence>
<feature type="signal peptide" evidence="14">
    <location>
        <begin position="1"/>
        <end position="27"/>
    </location>
</feature>
<dbReference type="SUPFAM" id="SSF56935">
    <property type="entry name" value="Porins"/>
    <property type="match status" value="1"/>
</dbReference>
<evidence type="ECO:0000313" key="17">
    <source>
        <dbReference type="Proteomes" id="UP001165565"/>
    </source>
</evidence>
<keyword evidence="4" id="KW-0410">Iron transport</keyword>
<evidence type="ECO:0000256" key="12">
    <source>
        <dbReference type="RuleBase" id="RU003357"/>
    </source>
</evidence>
<keyword evidence="2 11" id="KW-0813">Transport</keyword>
<dbReference type="Pfam" id="PF07715">
    <property type="entry name" value="Plug"/>
    <property type="match status" value="1"/>
</dbReference>
<feature type="region of interest" description="Disordered" evidence="13">
    <location>
        <begin position="110"/>
        <end position="133"/>
    </location>
</feature>
<comment type="caution">
    <text evidence="16">The sequence shown here is derived from an EMBL/GenBank/DDBJ whole genome shotgun (WGS) entry which is preliminary data.</text>
</comment>
<dbReference type="InterPro" id="IPR039426">
    <property type="entry name" value="TonB-dep_rcpt-like"/>
</dbReference>
<gene>
    <name evidence="16" type="ORF">NEE01_00395</name>
</gene>
<keyword evidence="6" id="KW-0408">Iron</keyword>
<comment type="similarity">
    <text evidence="11 12">Belongs to the TonB-dependent receptor family.</text>
</comment>
<dbReference type="InterPro" id="IPR036942">
    <property type="entry name" value="Beta-barrel_TonB_sf"/>
</dbReference>
<dbReference type="AlphaFoldDB" id="A0AA41Z5G9"/>
<evidence type="ECO:0000256" key="13">
    <source>
        <dbReference type="SAM" id="MobiDB-lite"/>
    </source>
</evidence>
<dbReference type="EMBL" id="JANFAV010000001">
    <property type="protein sequence ID" value="MCW6533232.1"/>
    <property type="molecule type" value="Genomic_DNA"/>
</dbReference>
<evidence type="ECO:0000256" key="9">
    <source>
        <dbReference type="ARBA" id="ARBA00023136"/>
    </source>
</evidence>
<dbReference type="PANTHER" id="PTHR32552">
    <property type="entry name" value="FERRICHROME IRON RECEPTOR-RELATED"/>
    <property type="match status" value="1"/>
</dbReference>
<dbReference type="InterPro" id="IPR000531">
    <property type="entry name" value="Beta-barrel_TonB"/>
</dbReference>
<dbReference type="RefSeq" id="WP_265267284.1">
    <property type="nucleotide sequence ID" value="NZ_JANFAV010000001.1"/>
</dbReference>
<protein>
    <submittedName>
        <fullName evidence="16">TonB-dependent receptor</fullName>
    </submittedName>
</protein>
<feature type="chain" id="PRO_5041239044" evidence="14">
    <location>
        <begin position="28"/>
        <end position="1070"/>
    </location>
</feature>
<keyword evidence="9 11" id="KW-0472">Membrane</keyword>
<keyword evidence="5 11" id="KW-0812">Transmembrane</keyword>
<dbReference type="Gene3D" id="2.40.170.20">
    <property type="entry name" value="TonB-dependent receptor, beta-barrel domain"/>
    <property type="match status" value="3"/>
</dbReference>
<dbReference type="InterPro" id="IPR012910">
    <property type="entry name" value="Plug_dom"/>
</dbReference>
<evidence type="ECO:0000256" key="5">
    <source>
        <dbReference type="ARBA" id="ARBA00022692"/>
    </source>
</evidence>
<organism evidence="16 17">
    <name type="scientific">Sphingomonas lycopersici</name>
    <dbReference type="NCBI Taxonomy" id="2951807"/>
    <lineage>
        <taxon>Bacteria</taxon>
        <taxon>Pseudomonadati</taxon>
        <taxon>Pseudomonadota</taxon>
        <taxon>Alphaproteobacteria</taxon>
        <taxon>Sphingomonadales</taxon>
        <taxon>Sphingomonadaceae</taxon>
        <taxon>Sphingomonas</taxon>
    </lineage>
</organism>
<comment type="subcellular location">
    <subcellularLocation>
        <location evidence="1 11">Cell outer membrane</location>
        <topology evidence="1 11">Multi-pass membrane protein</topology>
    </subcellularLocation>
</comment>
<keyword evidence="3 11" id="KW-1134">Transmembrane beta strand</keyword>
<dbReference type="SMART" id="SM00965">
    <property type="entry name" value="STN"/>
    <property type="match status" value="1"/>
</dbReference>
<keyword evidence="14" id="KW-0732">Signal</keyword>